<name>A0A931ACT7_9ACTN</name>
<dbReference type="Pfam" id="PF07366">
    <property type="entry name" value="SnoaL"/>
    <property type="match status" value="1"/>
</dbReference>
<dbReference type="RefSeq" id="WP_195895887.1">
    <property type="nucleotide sequence ID" value="NZ_JADOGI010000035.1"/>
</dbReference>
<protein>
    <submittedName>
        <fullName evidence="1">Ester cyclase</fullName>
    </submittedName>
</protein>
<dbReference type="InterPro" id="IPR009959">
    <property type="entry name" value="Cyclase_SnoaL-like"/>
</dbReference>
<gene>
    <name evidence="1" type="ORF">ITP53_14440</name>
</gene>
<evidence type="ECO:0000313" key="2">
    <source>
        <dbReference type="Proteomes" id="UP000605361"/>
    </source>
</evidence>
<dbReference type="Proteomes" id="UP000605361">
    <property type="component" value="Unassembled WGS sequence"/>
</dbReference>
<keyword evidence="2" id="KW-1185">Reference proteome</keyword>
<dbReference type="EMBL" id="JADOGI010000035">
    <property type="protein sequence ID" value="MBF8186917.1"/>
    <property type="molecule type" value="Genomic_DNA"/>
</dbReference>
<sequence>MDAHQAAVLHMDAWNGHDPARVAATADLFDAPGTGGPVAGEELRAHAAELFEAFPGLKFGIDVEASGPGHAVLSWTLDVEQLGRYLGVPPTQATATISGTDTVRAGHGRVHVARAFDRLDLLDRLGIQVSPQPQPIRGWEYGLGSRLETTRAERPGALVLTRLDAADQQEEEQVGMLSAAVTAGLRNSRGFLGAAELHVGGRMYTLSAFDRPESTRAVHMKPHQRAVRRFFRSGLCTGGAVTVWTPLRISDYVRCPGCGSLNELSATPQCACGRTPGPRPLL</sequence>
<dbReference type="GO" id="GO:0030638">
    <property type="term" value="P:polyketide metabolic process"/>
    <property type="evidence" value="ECO:0007669"/>
    <property type="project" value="InterPro"/>
</dbReference>
<dbReference type="SUPFAM" id="SSF54427">
    <property type="entry name" value="NTF2-like"/>
    <property type="match status" value="1"/>
</dbReference>
<proteinExistence type="predicted"/>
<dbReference type="InterPro" id="IPR032710">
    <property type="entry name" value="NTF2-like_dom_sf"/>
</dbReference>
<dbReference type="AlphaFoldDB" id="A0A931ACT7"/>
<comment type="caution">
    <text evidence="1">The sequence shown here is derived from an EMBL/GenBank/DDBJ whole genome shotgun (WGS) entry which is preliminary data.</text>
</comment>
<organism evidence="1 2">
    <name type="scientific">Nonomuraea cypriaca</name>
    <dbReference type="NCBI Taxonomy" id="1187855"/>
    <lineage>
        <taxon>Bacteria</taxon>
        <taxon>Bacillati</taxon>
        <taxon>Actinomycetota</taxon>
        <taxon>Actinomycetes</taxon>
        <taxon>Streptosporangiales</taxon>
        <taxon>Streptosporangiaceae</taxon>
        <taxon>Nonomuraea</taxon>
    </lineage>
</organism>
<evidence type="ECO:0000313" key="1">
    <source>
        <dbReference type="EMBL" id="MBF8186917.1"/>
    </source>
</evidence>
<reference evidence="1" key="1">
    <citation type="submission" date="2020-11" db="EMBL/GenBank/DDBJ databases">
        <title>Whole-genome analyses of Nonomuraea sp. K274.</title>
        <authorList>
            <person name="Veyisoglu A."/>
        </authorList>
    </citation>
    <scope>NUCLEOTIDE SEQUENCE</scope>
    <source>
        <strain evidence="1">K274</strain>
    </source>
</reference>
<dbReference type="Gene3D" id="3.10.450.50">
    <property type="match status" value="1"/>
</dbReference>
<accession>A0A931ACT7</accession>